<evidence type="ECO:0000259" key="1">
    <source>
        <dbReference type="Pfam" id="PF13304"/>
    </source>
</evidence>
<accession>A0A5B7SMI3</accession>
<dbReference type="Pfam" id="PF13304">
    <property type="entry name" value="AAA_21"/>
    <property type="match status" value="1"/>
</dbReference>
<dbReference type="AlphaFoldDB" id="A0A5B7SMI3"/>
<dbReference type="KEGG" id="asag:FGM00_06990"/>
<dbReference type="EMBL" id="CP040710">
    <property type="protein sequence ID" value="QCW99854.1"/>
    <property type="molecule type" value="Genomic_DNA"/>
</dbReference>
<name>A0A5B7SMI3_9FLAO</name>
<dbReference type="OrthoDB" id="9791620at2"/>
<keyword evidence="3" id="KW-1185">Reference proteome</keyword>
<protein>
    <submittedName>
        <fullName evidence="2">ATP-binding protein</fullName>
    </submittedName>
</protein>
<dbReference type="InterPro" id="IPR003959">
    <property type="entry name" value="ATPase_AAA_core"/>
</dbReference>
<sequence length="291" mass="33610">MQRDKLADITLIKKEIEEFLLQINSFKTSVIQAHRNFYNKIEEIKEKLNISEGKLEILAFPKLKSFEFRELLNWSVNQQSDQGKKIVNTSFDINVEQYFKLTTEIFEKLLNQSLTLKGGNSHLGLALKLMSTNFFDISYDIRYDDTFNQMSEGKKAFVVLMLLLDFSDKDCPILIDQPEDDLDNRAIYKELVKYLKKKKKERQIIVVTHNPNIVVGADSEQVIVANQNGVDTKNENGAKFQYVSGSLENSKEADEGIEIILERQGIKEHVCEILEGGNEAFKQREIKYDLK</sequence>
<dbReference type="GO" id="GO:0016887">
    <property type="term" value="F:ATP hydrolysis activity"/>
    <property type="evidence" value="ECO:0007669"/>
    <property type="project" value="InterPro"/>
</dbReference>
<reference evidence="2 3" key="1">
    <citation type="submission" date="2019-05" db="EMBL/GenBank/DDBJ databases">
        <title>Genome sequencing of F202Z8.</title>
        <authorList>
            <person name="Kwon Y.M."/>
        </authorList>
    </citation>
    <scope>NUCLEOTIDE SEQUENCE [LARGE SCALE GENOMIC DNA]</scope>
    <source>
        <strain evidence="2 3">F202Z8</strain>
    </source>
</reference>
<proteinExistence type="predicted"/>
<evidence type="ECO:0000313" key="2">
    <source>
        <dbReference type="EMBL" id="QCW99854.1"/>
    </source>
</evidence>
<organism evidence="2 3">
    <name type="scientific">Aggregatimonas sangjinii</name>
    <dbReference type="NCBI Taxonomy" id="2583587"/>
    <lineage>
        <taxon>Bacteria</taxon>
        <taxon>Pseudomonadati</taxon>
        <taxon>Bacteroidota</taxon>
        <taxon>Flavobacteriia</taxon>
        <taxon>Flavobacteriales</taxon>
        <taxon>Flavobacteriaceae</taxon>
        <taxon>Aggregatimonas</taxon>
    </lineage>
</organism>
<dbReference type="Proteomes" id="UP000310017">
    <property type="component" value="Chromosome"/>
</dbReference>
<feature type="domain" description="ATPase AAA-type core" evidence="1">
    <location>
        <begin position="100"/>
        <end position="214"/>
    </location>
</feature>
<evidence type="ECO:0000313" key="3">
    <source>
        <dbReference type="Proteomes" id="UP000310017"/>
    </source>
</evidence>
<dbReference type="Gene3D" id="3.40.50.300">
    <property type="entry name" value="P-loop containing nucleotide triphosphate hydrolases"/>
    <property type="match status" value="1"/>
</dbReference>
<dbReference type="GO" id="GO:0005524">
    <property type="term" value="F:ATP binding"/>
    <property type="evidence" value="ECO:0007669"/>
    <property type="project" value="UniProtKB-KW"/>
</dbReference>
<keyword evidence="2" id="KW-0067">ATP-binding</keyword>
<dbReference type="InterPro" id="IPR027417">
    <property type="entry name" value="P-loop_NTPase"/>
</dbReference>
<dbReference type="SUPFAM" id="SSF52540">
    <property type="entry name" value="P-loop containing nucleoside triphosphate hydrolases"/>
    <property type="match status" value="1"/>
</dbReference>
<keyword evidence="2" id="KW-0547">Nucleotide-binding</keyword>
<gene>
    <name evidence="2" type="ORF">FGM00_06990</name>
</gene>